<accession>A0ABU3WRP4</accession>
<dbReference type="Pfam" id="PF01243">
    <property type="entry name" value="PNPOx_N"/>
    <property type="match status" value="1"/>
</dbReference>
<organism evidence="3 4">
    <name type="scientific">Rhodococcus zopfii</name>
    <dbReference type="NCBI Taxonomy" id="43772"/>
    <lineage>
        <taxon>Bacteria</taxon>
        <taxon>Bacillati</taxon>
        <taxon>Actinomycetota</taxon>
        <taxon>Actinomycetes</taxon>
        <taxon>Mycobacteriales</taxon>
        <taxon>Nocardiaceae</taxon>
        <taxon>Rhodococcus</taxon>
    </lineage>
</organism>
<proteinExistence type="predicted"/>
<evidence type="ECO:0000313" key="3">
    <source>
        <dbReference type="EMBL" id="MDV2476645.1"/>
    </source>
</evidence>
<comment type="caution">
    <text evidence="3">The sequence shown here is derived from an EMBL/GenBank/DDBJ whole genome shotgun (WGS) entry which is preliminary data.</text>
</comment>
<keyword evidence="4" id="KW-1185">Reference proteome</keyword>
<dbReference type="SUPFAM" id="SSF50475">
    <property type="entry name" value="FMN-binding split barrel"/>
    <property type="match status" value="1"/>
</dbReference>
<reference evidence="3 4" key="1">
    <citation type="submission" date="2019-10" db="EMBL/GenBank/DDBJ databases">
        <title>Draft Genome Assembly of Rhodococcus zopfii DSM44189.</title>
        <authorList>
            <person name="Sutton J.M."/>
            <person name="Akob D.M."/>
            <person name="Bushman T.J."/>
        </authorList>
    </citation>
    <scope>NUCLEOTIDE SEQUENCE [LARGE SCALE GENOMIC DNA]</scope>
    <source>
        <strain evidence="3 4">DSM 44189</strain>
    </source>
</reference>
<dbReference type="Gene3D" id="2.30.110.10">
    <property type="entry name" value="Electron Transport, Fmn-binding Protein, Chain A"/>
    <property type="match status" value="1"/>
</dbReference>
<dbReference type="Proteomes" id="UP001275440">
    <property type="component" value="Unassembled WGS sequence"/>
</dbReference>
<dbReference type="PANTHER" id="PTHR35176">
    <property type="entry name" value="HEME OXYGENASE HI_0854-RELATED"/>
    <property type="match status" value="1"/>
</dbReference>
<evidence type="ECO:0000313" key="4">
    <source>
        <dbReference type="Proteomes" id="UP001275440"/>
    </source>
</evidence>
<evidence type="ECO:0000256" key="1">
    <source>
        <dbReference type="ARBA" id="ARBA00023002"/>
    </source>
</evidence>
<dbReference type="InterPro" id="IPR012349">
    <property type="entry name" value="Split_barrel_FMN-bd"/>
</dbReference>
<protein>
    <submittedName>
        <fullName evidence="3">Pyridoxamine 5'-phosphate oxidase family protein</fullName>
    </submittedName>
</protein>
<gene>
    <name evidence="3" type="ORF">F8M49_17335</name>
</gene>
<keyword evidence="1" id="KW-0560">Oxidoreductase</keyword>
<name>A0ABU3WRP4_9NOCA</name>
<dbReference type="InterPro" id="IPR052019">
    <property type="entry name" value="F420H2_bilvrd_red/Heme_oxyg"/>
</dbReference>
<feature type="domain" description="Pyridoxamine 5'-phosphate oxidase N-terminal" evidence="2">
    <location>
        <begin position="28"/>
        <end position="151"/>
    </location>
</feature>
<sequence>MSTPVTTIDTRFGDSDAQPMAWSDTEHLLADAELYWLSTTGRGGGPHVTPLVGLWRDGAFWFCTGPGEQKARNLQHETQVAVTTGANTWADGTDVVVEGNARQITDSAQLQVIADAYLAKYGERWRFEVVDGGFGADEFTAGVFRVDPRKVLVFAKHPHGQTTHRLR</sequence>
<dbReference type="PANTHER" id="PTHR35176:SF4">
    <property type="entry name" value="PYRIDOXAMINE 5'-PHOSPHATE OXIDASE-RELATED FMN-BINDING"/>
    <property type="match status" value="1"/>
</dbReference>
<dbReference type="InterPro" id="IPR011576">
    <property type="entry name" value="Pyridox_Oxase_N"/>
</dbReference>
<evidence type="ECO:0000259" key="2">
    <source>
        <dbReference type="Pfam" id="PF01243"/>
    </source>
</evidence>
<dbReference type="EMBL" id="WBMO01000001">
    <property type="protein sequence ID" value="MDV2476645.1"/>
    <property type="molecule type" value="Genomic_DNA"/>
</dbReference>